<feature type="coiled-coil region" evidence="3">
    <location>
        <begin position="357"/>
        <end position="391"/>
    </location>
</feature>
<feature type="coiled-coil region" evidence="3">
    <location>
        <begin position="556"/>
        <end position="583"/>
    </location>
</feature>
<comment type="caution">
    <text evidence="4">The sequence shown here is derived from an EMBL/GenBank/DDBJ whole genome shotgun (WGS) entry which is preliminary data.</text>
</comment>
<dbReference type="PANTHER" id="PTHR34224">
    <property type="entry name" value="INTERACTOR OF CONSTITUTIVE ACTIVE ROPS 2, CHLOROPLASTIC-RELATED"/>
    <property type="match status" value="1"/>
</dbReference>
<dbReference type="InterPro" id="IPR029688">
    <property type="entry name" value="ICR"/>
</dbReference>
<dbReference type="OrthoDB" id="1932291at2759"/>
<feature type="coiled-coil region" evidence="3">
    <location>
        <begin position="102"/>
        <end position="157"/>
    </location>
</feature>
<organism evidence="4 5">
    <name type="scientific">Coptis chinensis</name>
    <dbReference type="NCBI Taxonomy" id="261450"/>
    <lineage>
        <taxon>Eukaryota</taxon>
        <taxon>Viridiplantae</taxon>
        <taxon>Streptophyta</taxon>
        <taxon>Embryophyta</taxon>
        <taxon>Tracheophyta</taxon>
        <taxon>Spermatophyta</taxon>
        <taxon>Magnoliopsida</taxon>
        <taxon>Ranunculales</taxon>
        <taxon>Ranunculaceae</taxon>
        <taxon>Coptidoideae</taxon>
        <taxon>Coptis</taxon>
    </lineage>
</organism>
<dbReference type="PANTHER" id="PTHR34224:SF4">
    <property type="entry name" value="INTERACTOR OF CONSTITUTIVE ACTIVE ROPS 2, CHLOROPLASTIC"/>
    <property type="match status" value="1"/>
</dbReference>
<feature type="coiled-coil region" evidence="3">
    <location>
        <begin position="465"/>
        <end position="513"/>
    </location>
</feature>
<evidence type="ECO:0000256" key="2">
    <source>
        <dbReference type="ARBA" id="ARBA00023054"/>
    </source>
</evidence>
<keyword evidence="5" id="KW-1185">Reference proteome</keyword>
<accession>A0A835LAW6</accession>
<comment type="similarity">
    <text evidence="1">Belongs to the ICR family.</text>
</comment>
<sequence>MERPERNPPVCCALGAYLDKLSGYDEVLCRGGDDTPVKSGTLEVPKRSSPMTAQNARQLKMTGLEFDPPVGRTLKERSPKVIVRRSPRSPVSEVQKKRPGRMSELESQLAQLQEDLKKAKDQLGLSESWKRHAQQEADEAKRQLIGMKAKLEESEHQLFELSASDDARIQELRKISQERDRAWESELDAVRNQYSVDSATVVSAMNEIQRLKLQLEMVAELEATQTKHAEAALAELQILKQEHDETLSLVDDIKLQLRDCIESEDRAKTLAREILLQLEATKTNVETLQCNDHEAIKAYSYAVSELQQSGEEVISLEELLCKLKQDLVHAGSNRLEDLSQNNKIPHEIGEIGVLEEVNLLKAELESTKLEVKRVKSALEIAEIKYQEEQIRSTMHIRSAYELAEQRKSESTLREAEFNIALKKTKDDMDELKTKLRDREIESEGILQENKELCQKIEKSLPSERASDLEMEVEKLKANVGELKADLMDKETELQCISEENEMLKSEIKDKEIEQTKSNIEDIIEGNADQEALMRLANGNGEADKISKREAWIIEQLEAAQATNKKMEVELSRVKVQADQWRKAAEAAAAILSTEDNEKIVERSAALDTRYDLFTGKMGSPFPEGMDDELLKKKNNNVLKKIGDLWKKGPK</sequence>
<dbReference type="EMBL" id="JADFTS010000009">
    <property type="protein sequence ID" value="KAF9588608.1"/>
    <property type="molecule type" value="Genomic_DNA"/>
</dbReference>
<reference evidence="4 5" key="1">
    <citation type="submission" date="2020-10" db="EMBL/GenBank/DDBJ databases">
        <title>The Coptis chinensis genome and diversification of protoberbering-type alkaloids.</title>
        <authorList>
            <person name="Wang B."/>
            <person name="Shu S."/>
            <person name="Song C."/>
            <person name="Liu Y."/>
        </authorList>
    </citation>
    <scope>NUCLEOTIDE SEQUENCE [LARGE SCALE GENOMIC DNA]</scope>
    <source>
        <strain evidence="4">HL-2020</strain>
        <tissue evidence="4">Leaf</tissue>
    </source>
</reference>
<evidence type="ECO:0000256" key="1">
    <source>
        <dbReference type="ARBA" id="ARBA00009778"/>
    </source>
</evidence>
<name>A0A835LAW6_9MAGN</name>
<evidence type="ECO:0000313" key="5">
    <source>
        <dbReference type="Proteomes" id="UP000631114"/>
    </source>
</evidence>
<proteinExistence type="inferred from homology"/>
<gene>
    <name evidence="4" type="ORF">IFM89_013695</name>
</gene>
<dbReference type="AlphaFoldDB" id="A0A835LAW6"/>
<protein>
    <submittedName>
        <fullName evidence="4">Uncharacterized protein</fullName>
    </submittedName>
</protein>
<keyword evidence="2 3" id="KW-0175">Coiled coil</keyword>
<dbReference type="Proteomes" id="UP000631114">
    <property type="component" value="Unassembled WGS sequence"/>
</dbReference>
<evidence type="ECO:0000256" key="3">
    <source>
        <dbReference type="SAM" id="Coils"/>
    </source>
</evidence>
<evidence type="ECO:0000313" key="4">
    <source>
        <dbReference type="EMBL" id="KAF9588608.1"/>
    </source>
</evidence>